<reference evidence="2 3" key="1">
    <citation type="journal article" date="2019" name="Nat. Ecol. Evol.">
        <title>Megaphylogeny resolves global patterns of mushroom evolution.</title>
        <authorList>
            <person name="Varga T."/>
            <person name="Krizsan K."/>
            <person name="Foldi C."/>
            <person name="Dima B."/>
            <person name="Sanchez-Garcia M."/>
            <person name="Sanchez-Ramirez S."/>
            <person name="Szollosi G.J."/>
            <person name="Szarkandi J.G."/>
            <person name="Papp V."/>
            <person name="Albert L."/>
            <person name="Andreopoulos W."/>
            <person name="Angelini C."/>
            <person name="Antonin V."/>
            <person name="Barry K.W."/>
            <person name="Bougher N.L."/>
            <person name="Buchanan P."/>
            <person name="Buyck B."/>
            <person name="Bense V."/>
            <person name="Catcheside P."/>
            <person name="Chovatia M."/>
            <person name="Cooper J."/>
            <person name="Damon W."/>
            <person name="Desjardin D."/>
            <person name="Finy P."/>
            <person name="Geml J."/>
            <person name="Haridas S."/>
            <person name="Hughes K."/>
            <person name="Justo A."/>
            <person name="Karasinski D."/>
            <person name="Kautmanova I."/>
            <person name="Kiss B."/>
            <person name="Kocsube S."/>
            <person name="Kotiranta H."/>
            <person name="LaButti K.M."/>
            <person name="Lechner B.E."/>
            <person name="Liimatainen K."/>
            <person name="Lipzen A."/>
            <person name="Lukacs Z."/>
            <person name="Mihaltcheva S."/>
            <person name="Morgado L.N."/>
            <person name="Niskanen T."/>
            <person name="Noordeloos M.E."/>
            <person name="Ohm R.A."/>
            <person name="Ortiz-Santana B."/>
            <person name="Ovrebo C."/>
            <person name="Racz N."/>
            <person name="Riley R."/>
            <person name="Savchenko A."/>
            <person name="Shiryaev A."/>
            <person name="Soop K."/>
            <person name="Spirin V."/>
            <person name="Szebenyi C."/>
            <person name="Tomsovsky M."/>
            <person name="Tulloss R.E."/>
            <person name="Uehling J."/>
            <person name="Grigoriev I.V."/>
            <person name="Vagvolgyi C."/>
            <person name="Papp T."/>
            <person name="Martin F.M."/>
            <person name="Miettinen O."/>
            <person name="Hibbett D.S."/>
            <person name="Nagy L.G."/>
        </authorList>
    </citation>
    <scope>NUCLEOTIDE SEQUENCE [LARGE SCALE GENOMIC DNA]</scope>
    <source>
        <strain evidence="2 3">CBS 309.79</strain>
    </source>
</reference>
<evidence type="ECO:0000256" key="1">
    <source>
        <dbReference type="SAM" id="MobiDB-lite"/>
    </source>
</evidence>
<feature type="region of interest" description="Disordered" evidence="1">
    <location>
        <begin position="490"/>
        <end position="520"/>
    </location>
</feature>
<sequence>MSTTHASPGSPPIPGSPIFDAPEFPTLRKTRPLPRRAHGLDIEAILDDVLEGVARGEVEGDGGGDPLDDPGYGVLPAVDLPLGSTRRIGGSAATNGHTSTTFELPLDELEGDEGEADGGYYSDRMQHGNNAKKRKVPAAGVGAVGAGPYRHRDAVEEEQAASHDHSVFPPQASVDGQTSNNSNSTTVRPLSKGKLSPATYAGIAHKEMLKTRKRQLAAVLGALSHGDTLALDQALSATYPVAGLIPMSFASSVAGDEVRMRMSFSASGNGEGPKTRLSKRAAPRGARVFKKGMLPRHPDSAPFPQCDFGFRSPSATSKRLVTTKEEVAALRKRFEAELTRQAAKAAKLAATHRLATARGARGTKRPERVKQRARAGTNTARGGDDRQAGFLEPAQGSRPGSAQQPTSPGRQQHTAIPPLHSPPPTSKPHGKKKKKRSALANASNPHHLRNYVPSRLPHSSPAAGSGAAGAGQLCGPFDLSPFPLRFLAADIPPRRGKRGNRNLAVPAETPGQPGGQSLTNPADEWICSMCEHELFYGDDAAFRRAVRNRKKILSRRRRALERARGGARKKGGGGGNVGAVGRGDDGESDEDDDEEYGCEGDGDGVAEFAEMPEDIRRGLEGGFG</sequence>
<feature type="region of interest" description="Disordered" evidence="1">
    <location>
        <begin position="155"/>
        <end position="193"/>
    </location>
</feature>
<feature type="region of interest" description="Disordered" evidence="1">
    <location>
        <begin position="349"/>
        <end position="468"/>
    </location>
</feature>
<proteinExistence type="predicted"/>
<name>A0A5C3QUL6_9AGAR</name>
<feature type="compositionally biased region" description="Basic and acidic residues" evidence="1">
    <location>
        <begin position="155"/>
        <end position="166"/>
    </location>
</feature>
<gene>
    <name evidence="2" type="ORF">BDV98DRAFT_47609</name>
</gene>
<feature type="compositionally biased region" description="Basic residues" evidence="1">
    <location>
        <begin position="560"/>
        <end position="571"/>
    </location>
</feature>
<feature type="compositionally biased region" description="Low complexity" evidence="1">
    <location>
        <begin position="349"/>
        <end position="360"/>
    </location>
</feature>
<feature type="region of interest" description="Disordered" evidence="1">
    <location>
        <begin position="1"/>
        <end position="37"/>
    </location>
</feature>
<feature type="region of interest" description="Disordered" evidence="1">
    <location>
        <begin position="560"/>
        <end position="624"/>
    </location>
</feature>
<keyword evidence="3" id="KW-1185">Reference proteome</keyword>
<evidence type="ECO:0000313" key="3">
    <source>
        <dbReference type="Proteomes" id="UP000305067"/>
    </source>
</evidence>
<feature type="compositionally biased region" description="Polar residues" evidence="1">
    <location>
        <begin position="398"/>
        <end position="414"/>
    </location>
</feature>
<dbReference type="OrthoDB" id="2507488at2759"/>
<feature type="compositionally biased region" description="Acidic residues" evidence="1">
    <location>
        <begin position="586"/>
        <end position="604"/>
    </location>
</feature>
<organism evidence="2 3">
    <name type="scientific">Pterulicium gracile</name>
    <dbReference type="NCBI Taxonomy" id="1884261"/>
    <lineage>
        <taxon>Eukaryota</taxon>
        <taxon>Fungi</taxon>
        <taxon>Dikarya</taxon>
        <taxon>Basidiomycota</taxon>
        <taxon>Agaricomycotina</taxon>
        <taxon>Agaricomycetes</taxon>
        <taxon>Agaricomycetidae</taxon>
        <taxon>Agaricales</taxon>
        <taxon>Pleurotineae</taxon>
        <taxon>Pterulaceae</taxon>
        <taxon>Pterulicium</taxon>
    </lineage>
</organism>
<dbReference type="Proteomes" id="UP000305067">
    <property type="component" value="Unassembled WGS sequence"/>
</dbReference>
<feature type="compositionally biased region" description="Basic and acidic residues" evidence="1">
    <location>
        <begin position="613"/>
        <end position="624"/>
    </location>
</feature>
<feature type="compositionally biased region" description="Basic residues" evidence="1">
    <location>
        <begin position="28"/>
        <end position="37"/>
    </location>
</feature>
<feature type="compositionally biased region" description="Basic residues" evidence="1">
    <location>
        <begin position="428"/>
        <end position="437"/>
    </location>
</feature>
<evidence type="ECO:0000313" key="2">
    <source>
        <dbReference type="EMBL" id="TFL02014.1"/>
    </source>
</evidence>
<feature type="compositionally biased region" description="Gly residues" evidence="1">
    <location>
        <begin position="572"/>
        <end position="581"/>
    </location>
</feature>
<protein>
    <submittedName>
        <fullName evidence="2">Uncharacterized protein</fullName>
    </submittedName>
</protein>
<dbReference type="EMBL" id="ML178823">
    <property type="protein sequence ID" value="TFL02014.1"/>
    <property type="molecule type" value="Genomic_DNA"/>
</dbReference>
<feature type="compositionally biased region" description="Polar residues" evidence="1">
    <location>
        <begin position="174"/>
        <end position="188"/>
    </location>
</feature>
<dbReference type="AlphaFoldDB" id="A0A5C3QUL6"/>
<accession>A0A5C3QUL6</accession>